<protein>
    <submittedName>
        <fullName evidence="2">Uncharacterized protein</fullName>
    </submittedName>
</protein>
<feature type="transmembrane region" description="Helical" evidence="1">
    <location>
        <begin position="6"/>
        <end position="35"/>
    </location>
</feature>
<evidence type="ECO:0000313" key="3">
    <source>
        <dbReference type="Proteomes" id="UP000197138"/>
    </source>
</evidence>
<organism evidence="2 3">
    <name type="scientific">Punica granatum</name>
    <name type="common">Pomegranate</name>
    <dbReference type="NCBI Taxonomy" id="22663"/>
    <lineage>
        <taxon>Eukaryota</taxon>
        <taxon>Viridiplantae</taxon>
        <taxon>Streptophyta</taxon>
        <taxon>Embryophyta</taxon>
        <taxon>Tracheophyta</taxon>
        <taxon>Spermatophyta</taxon>
        <taxon>Magnoliopsida</taxon>
        <taxon>eudicotyledons</taxon>
        <taxon>Gunneridae</taxon>
        <taxon>Pentapetalae</taxon>
        <taxon>rosids</taxon>
        <taxon>malvids</taxon>
        <taxon>Myrtales</taxon>
        <taxon>Lythraceae</taxon>
        <taxon>Punica</taxon>
    </lineage>
</organism>
<keyword evidence="1" id="KW-0812">Transmembrane</keyword>
<dbReference type="EMBL" id="MTKT01001080">
    <property type="protein sequence ID" value="OWM86962.1"/>
    <property type="molecule type" value="Genomic_DNA"/>
</dbReference>
<name>A0A218XRT2_PUNGR</name>
<keyword evidence="1" id="KW-0472">Membrane</keyword>
<gene>
    <name evidence="2" type="ORF">CDL15_Pgr015998</name>
</gene>
<dbReference type="Proteomes" id="UP000197138">
    <property type="component" value="Unassembled WGS sequence"/>
</dbReference>
<proteinExistence type="predicted"/>
<evidence type="ECO:0000313" key="2">
    <source>
        <dbReference type="EMBL" id="OWM86962.1"/>
    </source>
</evidence>
<sequence length="139" mass="15894">MFALNYYLIFLSICHSLLYTSPFSFSAGAALTLLLRRLVTPHLTGLVPEKPNPCSYCPDLAWLVSYGKPNNMSFRARQESLRTFDNARRGAPTPIHEEFRPSPSHWNPVRVMAEKKNRKDGAEEKQAGNSSFHFNFFKK</sequence>
<evidence type="ECO:0000256" key="1">
    <source>
        <dbReference type="SAM" id="Phobius"/>
    </source>
</evidence>
<reference evidence="3" key="1">
    <citation type="journal article" date="2017" name="Plant J.">
        <title>The pomegranate (Punica granatum L.) genome and the genomics of punicalagin biosynthesis.</title>
        <authorList>
            <person name="Qin G."/>
            <person name="Xu C."/>
            <person name="Ming R."/>
            <person name="Tang H."/>
            <person name="Guyot R."/>
            <person name="Kramer E.M."/>
            <person name="Hu Y."/>
            <person name="Yi X."/>
            <person name="Qi Y."/>
            <person name="Xu X."/>
            <person name="Gao Z."/>
            <person name="Pan H."/>
            <person name="Jian J."/>
            <person name="Tian Y."/>
            <person name="Yue Z."/>
            <person name="Xu Y."/>
        </authorList>
    </citation>
    <scope>NUCLEOTIDE SEQUENCE [LARGE SCALE GENOMIC DNA]</scope>
    <source>
        <strain evidence="3">cv. Dabenzi</strain>
    </source>
</reference>
<accession>A0A218XRT2</accession>
<comment type="caution">
    <text evidence="2">The sequence shown here is derived from an EMBL/GenBank/DDBJ whole genome shotgun (WGS) entry which is preliminary data.</text>
</comment>
<dbReference type="AlphaFoldDB" id="A0A218XRT2"/>
<keyword evidence="1" id="KW-1133">Transmembrane helix</keyword>